<protein>
    <submittedName>
        <fullName evidence="1">Uncharacterized protein</fullName>
    </submittedName>
</protein>
<proteinExistence type="predicted"/>
<gene>
    <name evidence="1" type="ORF">CNR34_00148</name>
</gene>
<evidence type="ECO:0000313" key="1">
    <source>
        <dbReference type="EMBL" id="ATW58081.1"/>
    </source>
</evidence>
<organism evidence="1 2">
    <name type="scientific">Pseudomonas phage nickie</name>
    <dbReference type="NCBI Taxonomy" id="2048977"/>
    <lineage>
        <taxon>Viruses</taxon>
        <taxon>Duplodnaviria</taxon>
        <taxon>Heunggongvirae</taxon>
        <taxon>Uroviricota</taxon>
        <taxon>Caudoviricetes</taxon>
        <taxon>Nickievirus</taxon>
        <taxon>Nickievirus nickie</taxon>
    </lineage>
</organism>
<sequence length="51" mass="6210">MKVPLWFEMLCTERYKKRQKKVLDETAELIANRKGELPQAKHISRVKKRKR</sequence>
<dbReference type="EMBL" id="MG018927">
    <property type="protein sequence ID" value="ATW58081.1"/>
    <property type="molecule type" value="Genomic_DNA"/>
</dbReference>
<name>A0A2H4P7E4_9CAUD</name>
<accession>A0A2H4P7E4</accession>
<dbReference type="Proteomes" id="UP000241592">
    <property type="component" value="Segment"/>
</dbReference>
<evidence type="ECO:0000313" key="2">
    <source>
        <dbReference type="Proteomes" id="UP000241592"/>
    </source>
</evidence>
<keyword evidence="2" id="KW-1185">Reference proteome</keyword>
<reference evidence="1 2" key="1">
    <citation type="submission" date="2017-09" db="EMBL/GenBank/DDBJ databases">
        <authorList>
            <person name="Ehlers B."/>
            <person name="Leendertz F.H."/>
        </authorList>
    </citation>
    <scope>NUCLEOTIDE SEQUENCE [LARGE SCALE GENOMIC DNA]</scope>
</reference>